<sequence length="88" mass="10127">MVEKNAITFIAYKNDSPFTVQLEPEAIMLTVNPGEELTFVAKNVLHEFSWAIRYADSGIQLFPETFDYGRIEVFRNGTPSTELDFLYE</sequence>
<protein>
    <submittedName>
        <fullName evidence="1">Uncharacterized protein</fullName>
    </submittedName>
</protein>
<dbReference type="OrthoDB" id="1493711at2"/>
<name>A0A364XUY3_9BACT</name>
<reference evidence="1 2" key="1">
    <citation type="submission" date="2018-06" db="EMBL/GenBank/DDBJ databases">
        <title>Chryseolinea flavus sp. nov., a member of the phylum Bacteroidetes isolated from soil.</title>
        <authorList>
            <person name="Li Y."/>
            <person name="Wang J."/>
        </authorList>
    </citation>
    <scope>NUCLEOTIDE SEQUENCE [LARGE SCALE GENOMIC DNA]</scope>
    <source>
        <strain evidence="1 2">SDU1-6</strain>
    </source>
</reference>
<evidence type="ECO:0000313" key="1">
    <source>
        <dbReference type="EMBL" id="RAV98077.1"/>
    </source>
</evidence>
<dbReference type="EMBL" id="QMFY01000022">
    <property type="protein sequence ID" value="RAV98077.1"/>
    <property type="molecule type" value="Genomic_DNA"/>
</dbReference>
<evidence type="ECO:0000313" key="2">
    <source>
        <dbReference type="Proteomes" id="UP000251889"/>
    </source>
</evidence>
<comment type="caution">
    <text evidence="1">The sequence shown here is derived from an EMBL/GenBank/DDBJ whole genome shotgun (WGS) entry which is preliminary data.</text>
</comment>
<dbReference type="RefSeq" id="WP_112749760.1">
    <property type="nucleotide sequence ID" value="NZ_QMFY01000022.1"/>
</dbReference>
<gene>
    <name evidence="1" type="ORF">DQQ10_25425</name>
</gene>
<keyword evidence="2" id="KW-1185">Reference proteome</keyword>
<accession>A0A364XUY3</accession>
<dbReference type="AlphaFoldDB" id="A0A364XUY3"/>
<organism evidence="1 2">
    <name type="scientific">Pseudochryseolinea flava</name>
    <dbReference type="NCBI Taxonomy" id="2059302"/>
    <lineage>
        <taxon>Bacteria</taxon>
        <taxon>Pseudomonadati</taxon>
        <taxon>Bacteroidota</taxon>
        <taxon>Cytophagia</taxon>
        <taxon>Cytophagales</taxon>
        <taxon>Fulvivirgaceae</taxon>
        <taxon>Pseudochryseolinea</taxon>
    </lineage>
</organism>
<proteinExistence type="predicted"/>
<dbReference type="Proteomes" id="UP000251889">
    <property type="component" value="Unassembled WGS sequence"/>
</dbReference>